<organism evidence="2 3">
    <name type="scientific">Agromyces rhizosphaerae</name>
    <dbReference type="NCBI Taxonomy" id="88374"/>
    <lineage>
        <taxon>Bacteria</taxon>
        <taxon>Bacillati</taxon>
        <taxon>Actinomycetota</taxon>
        <taxon>Actinomycetes</taxon>
        <taxon>Micrococcales</taxon>
        <taxon>Microbacteriaceae</taxon>
        <taxon>Agromyces</taxon>
    </lineage>
</organism>
<protein>
    <submittedName>
        <fullName evidence="2">Membrane protein</fullName>
    </submittedName>
</protein>
<evidence type="ECO:0000313" key="2">
    <source>
        <dbReference type="EMBL" id="GLI26031.1"/>
    </source>
</evidence>
<feature type="transmembrane region" description="Helical" evidence="1">
    <location>
        <begin position="136"/>
        <end position="169"/>
    </location>
</feature>
<keyword evidence="1" id="KW-0812">Transmembrane</keyword>
<feature type="transmembrane region" description="Helical" evidence="1">
    <location>
        <begin position="283"/>
        <end position="305"/>
    </location>
</feature>
<feature type="transmembrane region" description="Helical" evidence="1">
    <location>
        <begin position="206"/>
        <end position="231"/>
    </location>
</feature>
<feature type="transmembrane region" description="Helical" evidence="1">
    <location>
        <begin position="175"/>
        <end position="199"/>
    </location>
</feature>
<feature type="transmembrane region" description="Helical" evidence="1">
    <location>
        <begin position="104"/>
        <end position="124"/>
    </location>
</feature>
<dbReference type="Proteomes" id="UP001144396">
    <property type="component" value="Unassembled WGS sequence"/>
</dbReference>
<gene>
    <name evidence="2" type="ORF">ARHIZOSPH14_02730</name>
</gene>
<feature type="transmembrane region" description="Helical" evidence="1">
    <location>
        <begin position="31"/>
        <end position="54"/>
    </location>
</feature>
<sequence>MVEEAARMPPGRLEGSPRSPLARAIAGRPGLWAAFVVVHVGLVLIGLHAPGAVFNDVTVVYTAWMQRAADGAGIVGIDVAWVYPGLALVPMAAAFALGAEWMPALWFAIVIALDGLAFAILLGWRGPSRTRGLAAWWWLAFLALLGPVALGRIDAITAPIAIVALLWAAGRPRVSAALLAAAMWIKVWPAALGFALVTASRRRVEVVLVALVVSATVLAGSVLAGGTWAVFGFLGEQGARGLQVESPAAVPWLWAIVAGSREVRVAFDTRIVTWQVHGPGVDAVASALTPLMAVLLVAVLAVGVVAVRRGAAFGALMPPLSLALVSVLLVANKVGSPQFVTWLAAPIVLGLCIRTARFAPPALLVAAIAGFTQVLYPYLYDRLLVADPAFVLVLTTKALLELAVLAWSVHAVWKSGARRREVA</sequence>
<dbReference type="EMBL" id="BSDP01000001">
    <property type="protein sequence ID" value="GLI26031.1"/>
    <property type="molecule type" value="Genomic_DNA"/>
</dbReference>
<feature type="transmembrane region" description="Helical" evidence="1">
    <location>
        <begin position="391"/>
        <end position="413"/>
    </location>
</feature>
<keyword evidence="1" id="KW-1133">Transmembrane helix</keyword>
<evidence type="ECO:0000313" key="3">
    <source>
        <dbReference type="Proteomes" id="UP001144396"/>
    </source>
</evidence>
<dbReference type="AlphaFoldDB" id="A0A9W6CTZ4"/>
<proteinExistence type="predicted"/>
<keyword evidence="1" id="KW-0472">Membrane</keyword>
<feature type="transmembrane region" description="Helical" evidence="1">
    <location>
        <begin position="362"/>
        <end position="379"/>
    </location>
</feature>
<reference evidence="2" key="1">
    <citation type="submission" date="2022-12" db="EMBL/GenBank/DDBJ databases">
        <title>Reference genome sequencing for broad-spectrum identification of bacterial and archaeal isolates by mass spectrometry.</title>
        <authorList>
            <person name="Sekiguchi Y."/>
            <person name="Tourlousse D.M."/>
        </authorList>
    </citation>
    <scope>NUCLEOTIDE SEQUENCE</scope>
    <source>
        <strain evidence="2">14</strain>
    </source>
</reference>
<dbReference type="RefSeq" id="WP_281882030.1">
    <property type="nucleotide sequence ID" value="NZ_BSDP01000001.1"/>
</dbReference>
<accession>A0A9W6CTZ4</accession>
<comment type="caution">
    <text evidence="2">The sequence shown here is derived from an EMBL/GenBank/DDBJ whole genome shotgun (WGS) entry which is preliminary data.</text>
</comment>
<feature type="transmembrane region" description="Helical" evidence="1">
    <location>
        <begin position="75"/>
        <end position="98"/>
    </location>
</feature>
<keyword evidence="3" id="KW-1185">Reference proteome</keyword>
<feature type="transmembrane region" description="Helical" evidence="1">
    <location>
        <begin position="337"/>
        <end position="355"/>
    </location>
</feature>
<feature type="transmembrane region" description="Helical" evidence="1">
    <location>
        <begin position="312"/>
        <end position="331"/>
    </location>
</feature>
<evidence type="ECO:0000256" key="1">
    <source>
        <dbReference type="SAM" id="Phobius"/>
    </source>
</evidence>
<name>A0A9W6CTZ4_9MICO</name>